<comment type="caution">
    <text evidence="1">The sequence shown here is derived from an EMBL/GenBank/DDBJ whole genome shotgun (WGS) entry which is preliminary data.</text>
</comment>
<accession>A0ABS3JCM8</accession>
<keyword evidence="2" id="KW-1185">Reference proteome</keyword>
<dbReference type="RefSeq" id="WP_207327108.1">
    <property type="nucleotide sequence ID" value="NZ_JAFMYW010000001.1"/>
</dbReference>
<organism evidence="1 2">
    <name type="scientific">Fibrella forsythiae</name>
    <dbReference type="NCBI Taxonomy" id="2817061"/>
    <lineage>
        <taxon>Bacteria</taxon>
        <taxon>Pseudomonadati</taxon>
        <taxon>Bacteroidota</taxon>
        <taxon>Cytophagia</taxon>
        <taxon>Cytophagales</taxon>
        <taxon>Spirosomataceae</taxon>
        <taxon>Fibrella</taxon>
    </lineage>
</organism>
<dbReference type="Proteomes" id="UP000664628">
    <property type="component" value="Unassembled WGS sequence"/>
</dbReference>
<evidence type="ECO:0000313" key="1">
    <source>
        <dbReference type="EMBL" id="MBO0947191.1"/>
    </source>
</evidence>
<name>A0ABS3JCM8_9BACT</name>
<reference evidence="1 2" key="1">
    <citation type="submission" date="2021-03" db="EMBL/GenBank/DDBJ databases">
        <title>Fibrella sp. HMF5405 genome sequencing and assembly.</title>
        <authorList>
            <person name="Kang H."/>
            <person name="Kim H."/>
            <person name="Bae S."/>
            <person name="Joh K."/>
        </authorList>
    </citation>
    <scope>NUCLEOTIDE SEQUENCE [LARGE SCALE GENOMIC DNA]</scope>
    <source>
        <strain evidence="1 2">HMF5405</strain>
    </source>
</reference>
<proteinExistence type="predicted"/>
<dbReference type="Pfam" id="PF24203">
    <property type="entry name" value="Phage_ProQ_C_like"/>
    <property type="match status" value="1"/>
</dbReference>
<protein>
    <submittedName>
        <fullName evidence="1">Uncharacterized protein</fullName>
    </submittedName>
</protein>
<evidence type="ECO:0000313" key="2">
    <source>
        <dbReference type="Proteomes" id="UP000664628"/>
    </source>
</evidence>
<gene>
    <name evidence="1" type="ORF">J2I46_01255</name>
</gene>
<dbReference type="InterPro" id="IPR056982">
    <property type="entry name" value="Phage_ProQ_C-like"/>
</dbReference>
<sequence>MPTSLKKGDTVYVRYIGNIRHWNKALFTAQVASVSQKYMTVDINGEQCRFDSNSLRHDNRGHQPAYRVYLTADAYALEAELQALKDLMTLTNFTELPLDKQRAIRAIIESKSD</sequence>
<dbReference type="EMBL" id="JAFMYW010000001">
    <property type="protein sequence ID" value="MBO0947191.1"/>
    <property type="molecule type" value="Genomic_DNA"/>
</dbReference>